<keyword evidence="3" id="KW-1185">Reference proteome</keyword>
<evidence type="ECO:0000313" key="2">
    <source>
        <dbReference type="EMBL" id="QCD92401.1"/>
    </source>
</evidence>
<reference evidence="2 3" key="1">
    <citation type="submission" date="2019-04" db="EMBL/GenBank/DDBJ databases">
        <title>An improved genome assembly and genetic linkage map for asparagus bean, Vigna unguiculata ssp. sesquipedialis.</title>
        <authorList>
            <person name="Xia Q."/>
            <person name="Zhang R."/>
            <person name="Dong Y."/>
        </authorList>
    </citation>
    <scope>NUCLEOTIDE SEQUENCE [LARGE SCALE GENOMIC DNA]</scope>
    <source>
        <tissue evidence="2">Leaf</tissue>
    </source>
</reference>
<evidence type="ECO:0000313" key="3">
    <source>
        <dbReference type="Proteomes" id="UP000501690"/>
    </source>
</evidence>
<feature type="compositionally biased region" description="Basic residues" evidence="1">
    <location>
        <begin position="240"/>
        <end position="254"/>
    </location>
</feature>
<feature type="compositionally biased region" description="Basic and acidic residues" evidence="1">
    <location>
        <begin position="156"/>
        <end position="169"/>
    </location>
</feature>
<organism evidence="2 3">
    <name type="scientific">Vigna unguiculata</name>
    <name type="common">Cowpea</name>
    <dbReference type="NCBI Taxonomy" id="3917"/>
    <lineage>
        <taxon>Eukaryota</taxon>
        <taxon>Viridiplantae</taxon>
        <taxon>Streptophyta</taxon>
        <taxon>Embryophyta</taxon>
        <taxon>Tracheophyta</taxon>
        <taxon>Spermatophyta</taxon>
        <taxon>Magnoliopsida</taxon>
        <taxon>eudicotyledons</taxon>
        <taxon>Gunneridae</taxon>
        <taxon>Pentapetalae</taxon>
        <taxon>rosids</taxon>
        <taxon>fabids</taxon>
        <taxon>Fabales</taxon>
        <taxon>Fabaceae</taxon>
        <taxon>Papilionoideae</taxon>
        <taxon>50 kb inversion clade</taxon>
        <taxon>NPAAA clade</taxon>
        <taxon>indigoferoid/millettioid clade</taxon>
        <taxon>Phaseoleae</taxon>
        <taxon>Vigna</taxon>
    </lineage>
</organism>
<feature type="region of interest" description="Disordered" evidence="1">
    <location>
        <begin position="67"/>
        <end position="88"/>
    </location>
</feature>
<accession>A0A4D6LVE4</accession>
<feature type="region of interest" description="Disordered" evidence="1">
    <location>
        <begin position="141"/>
        <end position="179"/>
    </location>
</feature>
<feature type="compositionally biased region" description="Acidic residues" evidence="1">
    <location>
        <begin position="170"/>
        <end position="179"/>
    </location>
</feature>
<name>A0A4D6LVE4_VIGUN</name>
<feature type="region of interest" description="Disordered" evidence="1">
    <location>
        <begin position="230"/>
        <end position="262"/>
    </location>
</feature>
<evidence type="ECO:0000256" key="1">
    <source>
        <dbReference type="SAM" id="MobiDB-lite"/>
    </source>
</evidence>
<dbReference type="Proteomes" id="UP000501690">
    <property type="component" value="Linkage Group LG5"/>
</dbReference>
<gene>
    <name evidence="2" type="ORF">DEO72_LG5g463</name>
</gene>
<sequence length="262" mass="29330">MLDFATKFDYIPLKAIEGVQPGLEEIEEGTEFGCVGEGEQIQIEAEPGLEDIHEDGQFECGGEVDKEVGAGNGLGQHEVEDDSEGRKENVDVCEEEEEDDTYVDDVLLEEDTESETWEQIQIEAEPGLEDIHEDGQFECGGEVDKEVGAGNGLGQHEVEDGSEGRKENVDVCEEEEEDDTYVDDVLLEEDTESETCSDEGLIDVSIECEVHSDMEDEWVGDIECEVENVSQQDAECAKTKDRKKPQRSSRKNVKHQQIVYWK</sequence>
<dbReference type="AlphaFoldDB" id="A0A4D6LVE4"/>
<dbReference type="EMBL" id="CP039349">
    <property type="protein sequence ID" value="QCD92401.1"/>
    <property type="molecule type" value="Genomic_DNA"/>
</dbReference>
<protein>
    <submittedName>
        <fullName evidence="2">Uncharacterized protein</fullName>
    </submittedName>
</protein>
<proteinExistence type="predicted"/>